<sequence>RATATLVDRFGVHDKPDGIDSLMGH</sequence>
<evidence type="ECO:0000313" key="2">
    <source>
        <dbReference type="Proteomes" id="UP000018849"/>
    </source>
</evidence>
<accession>A0A656JV79</accession>
<protein>
    <submittedName>
        <fullName evidence="1">Sulfate transporter/antisigma-factor antagonist STAS</fullName>
    </submittedName>
</protein>
<organism evidence="1 2">
    <name type="scientific">Pseudomonas syringae pv. actinidiae ICMP 19096</name>
    <dbReference type="NCBI Taxonomy" id="1194405"/>
    <lineage>
        <taxon>Bacteria</taxon>
        <taxon>Pseudomonadati</taxon>
        <taxon>Pseudomonadota</taxon>
        <taxon>Gammaproteobacteria</taxon>
        <taxon>Pseudomonadales</taxon>
        <taxon>Pseudomonadaceae</taxon>
        <taxon>Pseudomonas</taxon>
        <taxon>Pseudomonas syringae</taxon>
    </lineage>
</organism>
<feature type="non-terminal residue" evidence="1">
    <location>
        <position position="1"/>
    </location>
</feature>
<dbReference type="Proteomes" id="UP000018849">
    <property type="component" value="Unassembled WGS sequence"/>
</dbReference>
<dbReference type="AlphaFoldDB" id="A0A656JV79"/>
<name>A0A656JV79_PSESF</name>
<proteinExistence type="predicted"/>
<dbReference type="EMBL" id="AOKF01001941">
    <property type="protein sequence ID" value="EPN56140.1"/>
    <property type="molecule type" value="Genomic_DNA"/>
</dbReference>
<gene>
    <name evidence="1" type="ORF">A245_22599</name>
</gene>
<evidence type="ECO:0000313" key="1">
    <source>
        <dbReference type="EMBL" id="EPN56140.1"/>
    </source>
</evidence>
<reference evidence="1 2" key="1">
    <citation type="journal article" date="2013" name="PLoS Pathog.">
        <title>Genomic analysis of the Kiwifruit pathogen Pseudomonas syringae pv. actinidiae provides insight into the origins of an emergent plant disease.</title>
        <authorList>
            <person name="McCann H.C."/>
            <person name="Rikkerink E.H."/>
            <person name="Bertels F."/>
            <person name="Fiers M."/>
            <person name="Lu A."/>
            <person name="Rees-George J."/>
            <person name="Andersen M.T."/>
            <person name="Gleave A.P."/>
            <person name="Haubold B."/>
            <person name="Wohlers M.W."/>
            <person name="Guttman D.S."/>
            <person name="Wang P.W."/>
            <person name="Straub C."/>
            <person name="Vanneste J.L."/>
            <person name="Rainey P.B."/>
            <person name="Templeton M.D."/>
        </authorList>
    </citation>
    <scope>NUCLEOTIDE SEQUENCE [LARGE SCALE GENOMIC DNA]</scope>
    <source>
        <strain evidence="1 2">ICMP 19096</strain>
    </source>
</reference>
<comment type="caution">
    <text evidence="1">The sequence shown here is derived from an EMBL/GenBank/DDBJ whole genome shotgun (WGS) entry which is preliminary data.</text>
</comment>